<dbReference type="EMBL" id="QWLL01000012">
    <property type="protein sequence ID" value="RII79093.1"/>
    <property type="molecule type" value="Genomic_DNA"/>
</dbReference>
<reference evidence="1 2" key="1">
    <citation type="submission" date="2018-08" db="EMBL/GenBank/DDBJ databases">
        <title>Draft genome sequence of the cyanotroph, Pseudomonas monteilii BCN3.</title>
        <authorList>
            <person name="Jones L.B."/>
            <person name="Kunz D.A."/>
        </authorList>
    </citation>
    <scope>NUCLEOTIDE SEQUENCE [LARGE SCALE GENOMIC DNA]</scope>
    <source>
        <strain evidence="1 2">BCN3</strain>
    </source>
</reference>
<dbReference type="SUPFAM" id="SSF116960">
    <property type="entry name" value="YfbU-like"/>
    <property type="match status" value="1"/>
</dbReference>
<comment type="caution">
    <text evidence="1">The sequence shown here is derived from an EMBL/GenBank/DDBJ whole genome shotgun (WGS) entry which is preliminary data.</text>
</comment>
<accession>A0A399MBA3</accession>
<dbReference type="Gene3D" id="1.10.3190.10">
    <property type="entry name" value="yfbu gene product, domain 2"/>
    <property type="match status" value="1"/>
</dbReference>
<proteinExistence type="predicted"/>
<dbReference type="AlphaFoldDB" id="A0A399MBA3"/>
<sequence>MQPTATERLIVEMLCEIYKKLEITDSYDPDIIARAMGSQDYWVLNWKYDIRDGEGENPPHVKLVLDALDMYQFLQDAYDQFDAEQREVVAAVGIGGTLEFPGFDGNNETDYSRAARYLVNDLDRFARLRGSVDTNSMGPSVPMYARMLEVFLPIRVNVLGRRMTVGEVIEVLQAAIHPDNR</sequence>
<protein>
    <recommendedName>
        <fullName evidence="3">YfbU family protein</fullName>
    </recommendedName>
</protein>
<evidence type="ECO:0008006" key="3">
    <source>
        <dbReference type="Google" id="ProtNLM"/>
    </source>
</evidence>
<evidence type="ECO:0000313" key="1">
    <source>
        <dbReference type="EMBL" id="RII79093.1"/>
    </source>
</evidence>
<gene>
    <name evidence="1" type="ORF">D0894_05770</name>
</gene>
<dbReference type="Proteomes" id="UP000265875">
    <property type="component" value="Unassembled WGS sequence"/>
</dbReference>
<evidence type="ECO:0000313" key="2">
    <source>
        <dbReference type="Proteomes" id="UP000265875"/>
    </source>
</evidence>
<organism evidence="1 2">
    <name type="scientific">Pseudomonas monteilii</name>
    <dbReference type="NCBI Taxonomy" id="76759"/>
    <lineage>
        <taxon>Bacteria</taxon>
        <taxon>Pseudomonadati</taxon>
        <taxon>Pseudomonadota</taxon>
        <taxon>Gammaproteobacteria</taxon>
        <taxon>Pseudomonadales</taxon>
        <taxon>Pseudomonadaceae</taxon>
        <taxon>Pseudomonas</taxon>
    </lineage>
</organism>
<dbReference type="InterPro" id="IPR005587">
    <property type="entry name" value="UPF0304_YfbU"/>
</dbReference>
<dbReference type="InterPro" id="IPR023146">
    <property type="entry name" value="YfbU_alpha-helical_sf"/>
</dbReference>
<dbReference type="RefSeq" id="WP_119369050.1">
    <property type="nucleotide sequence ID" value="NZ_QWLL01000012.1"/>
</dbReference>
<name>A0A399MBA3_9PSED</name>
<dbReference type="Pfam" id="PF03887">
    <property type="entry name" value="YfbU"/>
    <property type="match status" value="1"/>
</dbReference>